<name>A0A0D3IJR8_EMIH1</name>
<dbReference type="KEGG" id="ehx:EMIHUDRAFT_247865"/>
<feature type="domain" description="RRM" evidence="3">
    <location>
        <begin position="5"/>
        <end position="92"/>
    </location>
</feature>
<accession>A0A0D3IJR8</accession>
<evidence type="ECO:0000313" key="4">
    <source>
        <dbReference type="EnsemblProtists" id="EOD11503"/>
    </source>
</evidence>
<feature type="region of interest" description="Disordered" evidence="2">
    <location>
        <begin position="98"/>
        <end position="145"/>
    </location>
</feature>
<dbReference type="InterPro" id="IPR012677">
    <property type="entry name" value="Nucleotide-bd_a/b_plait_sf"/>
</dbReference>
<evidence type="ECO:0000256" key="1">
    <source>
        <dbReference type="PROSITE-ProRule" id="PRU00176"/>
    </source>
</evidence>
<dbReference type="PROSITE" id="PS50102">
    <property type="entry name" value="RRM"/>
    <property type="match status" value="1"/>
</dbReference>
<keyword evidence="5" id="KW-1185">Reference proteome</keyword>
<dbReference type="Proteomes" id="UP000013827">
    <property type="component" value="Unassembled WGS sequence"/>
</dbReference>
<dbReference type="GO" id="GO:0003723">
    <property type="term" value="F:RNA binding"/>
    <property type="evidence" value="ECO:0007669"/>
    <property type="project" value="UniProtKB-UniRule"/>
</dbReference>
<sequence length="145" mass="15771">MTSKVTLFINQLPYSATREDVAAHFAQAAGTTAAALLPSCRLVLKDGAFKGTAFVDVTDFESCDRGLALHQSQFKASSDGSSRRINVREAVSKTRLEQIAERSKFSRNQGPLGKDRKGKEVVGEVDPQRKRKGEALEGEGCIEAR</sequence>
<proteinExistence type="predicted"/>
<dbReference type="InterPro" id="IPR035979">
    <property type="entry name" value="RBD_domain_sf"/>
</dbReference>
<organism evidence="4 5">
    <name type="scientific">Emiliania huxleyi (strain CCMP1516)</name>
    <dbReference type="NCBI Taxonomy" id="280463"/>
    <lineage>
        <taxon>Eukaryota</taxon>
        <taxon>Haptista</taxon>
        <taxon>Haptophyta</taxon>
        <taxon>Prymnesiophyceae</taxon>
        <taxon>Isochrysidales</taxon>
        <taxon>Noelaerhabdaceae</taxon>
        <taxon>Emiliania</taxon>
    </lineage>
</organism>
<dbReference type="HOGENOM" id="CLU_1790544_0_0_1"/>
<dbReference type="AlphaFoldDB" id="A0A0D3IJR8"/>
<dbReference type="SUPFAM" id="SSF54928">
    <property type="entry name" value="RNA-binding domain, RBD"/>
    <property type="match status" value="1"/>
</dbReference>
<evidence type="ECO:0000259" key="3">
    <source>
        <dbReference type="PROSITE" id="PS50102"/>
    </source>
</evidence>
<dbReference type="Pfam" id="PF00076">
    <property type="entry name" value="RRM_1"/>
    <property type="match status" value="1"/>
</dbReference>
<keyword evidence="1" id="KW-0694">RNA-binding</keyword>
<dbReference type="Gene3D" id="3.30.70.330">
    <property type="match status" value="1"/>
</dbReference>
<feature type="compositionally biased region" description="Basic and acidic residues" evidence="2">
    <location>
        <begin position="113"/>
        <end position="128"/>
    </location>
</feature>
<reference evidence="5" key="1">
    <citation type="journal article" date="2013" name="Nature">
        <title>Pan genome of the phytoplankton Emiliania underpins its global distribution.</title>
        <authorList>
            <person name="Read B.A."/>
            <person name="Kegel J."/>
            <person name="Klute M.J."/>
            <person name="Kuo A."/>
            <person name="Lefebvre S.C."/>
            <person name="Maumus F."/>
            <person name="Mayer C."/>
            <person name="Miller J."/>
            <person name="Monier A."/>
            <person name="Salamov A."/>
            <person name="Young J."/>
            <person name="Aguilar M."/>
            <person name="Claverie J.M."/>
            <person name="Frickenhaus S."/>
            <person name="Gonzalez K."/>
            <person name="Herman E.K."/>
            <person name="Lin Y.C."/>
            <person name="Napier J."/>
            <person name="Ogata H."/>
            <person name="Sarno A.F."/>
            <person name="Shmutz J."/>
            <person name="Schroeder D."/>
            <person name="de Vargas C."/>
            <person name="Verret F."/>
            <person name="von Dassow P."/>
            <person name="Valentin K."/>
            <person name="Van de Peer Y."/>
            <person name="Wheeler G."/>
            <person name="Dacks J.B."/>
            <person name="Delwiche C.F."/>
            <person name="Dyhrman S.T."/>
            <person name="Glockner G."/>
            <person name="John U."/>
            <person name="Richards T."/>
            <person name="Worden A.Z."/>
            <person name="Zhang X."/>
            <person name="Grigoriev I.V."/>
            <person name="Allen A.E."/>
            <person name="Bidle K."/>
            <person name="Borodovsky M."/>
            <person name="Bowler C."/>
            <person name="Brownlee C."/>
            <person name="Cock J.M."/>
            <person name="Elias M."/>
            <person name="Gladyshev V.N."/>
            <person name="Groth M."/>
            <person name="Guda C."/>
            <person name="Hadaegh A."/>
            <person name="Iglesias-Rodriguez M.D."/>
            <person name="Jenkins J."/>
            <person name="Jones B.M."/>
            <person name="Lawson T."/>
            <person name="Leese F."/>
            <person name="Lindquist E."/>
            <person name="Lobanov A."/>
            <person name="Lomsadze A."/>
            <person name="Malik S.B."/>
            <person name="Marsh M.E."/>
            <person name="Mackinder L."/>
            <person name="Mock T."/>
            <person name="Mueller-Roeber B."/>
            <person name="Pagarete A."/>
            <person name="Parker M."/>
            <person name="Probert I."/>
            <person name="Quesneville H."/>
            <person name="Raines C."/>
            <person name="Rensing S.A."/>
            <person name="Riano-Pachon D.M."/>
            <person name="Richier S."/>
            <person name="Rokitta S."/>
            <person name="Shiraiwa Y."/>
            <person name="Soanes D.M."/>
            <person name="van der Giezen M."/>
            <person name="Wahlund T.M."/>
            <person name="Williams B."/>
            <person name="Wilson W."/>
            <person name="Wolfe G."/>
            <person name="Wurch L.L."/>
        </authorList>
    </citation>
    <scope>NUCLEOTIDE SEQUENCE</scope>
</reference>
<evidence type="ECO:0000313" key="5">
    <source>
        <dbReference type="Proteomes" id="UP000013827"/>
    </source>
</evidence>
<reference evidence="4" key="2">
    <citation type="submission" date="2024-10" db="UniProtKB">
        <authorList>
            <consortium name="EnsemblProtists"/>
        </authorList>
    </citation>
    <scope>IDENTIFICATION</scope>
</reference>
<evidence type="ECO:0000256" key="2">
    <source>
        <dbReference type="SAM" id="MobiDB-lite"/>
    </source>
</evidence>
<protein>
    <recommendedName>
        <fullName evidence="3">RRM domain-containing protein</fullName>
    </recommendedName>
</protein>
<dbReference type="EnsemblProtists" id="EOD11503">
    <property type="protein sequence ID" value="EOD11503"/>
    <property type="gene ID" value="EMIHUDRAFT_247865"/>
</dbReference>
<dbReference type="PaxDb" id="2903-EOD11503"/>
<dbReference type="GeneID" id="17257653"/>
<dbReference type="InterPro" id="IPR000504">
    <property type="entry name" value="RRM_dom"/>
</dbReference>
<dbReference type="RefSeq" id="XP_005763932.1">
    <property type="nucleotide sequence ID" value="XM_005763875.1"/>
</dbReference>